<sequence>MLRRWLSAPLTNPVAINARLDALAQLMEKASDLGEIAKMLRTLPDLERALAKMHSLGLKGSSDDPNSRAIFYEDTVYSKKKVLDFIALLDGFKTADEIASLGKGP</sequence>
<organism evidence="2">
    <name type="scientific">Cyprideis torosa</name>
    <dbReference type="NCBI Taxonomy" id="163714"/>
    <lineage>
        <taxon>Eukaryota</taxon>
        <taxon>Metazoa</taxon>
        <taxon>Ecdysozoa</taxon>
        <taxon>Arthropoda</taxon>
        <taxon>Crustacea</taxon>
        <taxon>Oligostraca</taxon>
        <taxon>Ostracoda</taxon>
        <taxon>Podocopa</taxon>
        <taxon>Podocopida</taxon>
        <taxon>Cytherocopina</taxon>
        <taxon>Cytheroidea</taxon>
        <taxon>Cytherideidae</taxon>
        <taxon>Cyprideis</taxon>
    </lineage>
</organism>
<dbReference type="InterPro" id="IPR007696">
    <property type="entry name" value="DNA_mismatch_repair_MutS_core"/>
</dbReference>
<accession>A0A7R8WSC2</accession>
<evidence type="ECO:0000313" key="2">
    <source>
        <dbReference type="EMBL" id="CAD7236942.1"/>
    </source>
</evidence>
<dbReference type="GO" id="GO:0005524">
    <property type="term" value="F:ATP binding"/>
    <property type="evidence" value="ECO:0007669"/>
    <property type="project" value="InterPro"/>
</dbReference>
<evidence type="ECO:0000259" key="1">
    <source>
        <dbReference type="Pfam" id="PF05192"/>
    </source>
</evidence>
<dbReference type="GO" id="GO:0006298">
    <property type="term" value="P:mismatch repair"/>
    <property type="evidence" value="ECO:0007669"/>
    <property type="project" value="InterPro"/>
</dbReference>
<dbReference type="OrthoDB" id="6432238at2759"/>
<protein>
    <recommendedName>
        <fullName evidence="1">DNA mismatch repair protein MutS core domain-containing protein</fullName>
    </recommendedName>
</protein>
<dbReference type="SUPFAM" id="SSF48334">
    <property type="entry name" value="DNA repair protein MutS, domain III"/>
    <property type="match status" value="1"/>
</dbReference>
<gene>
    <name evidence="2" type="ORF">CTOB1V02_LOCUS14757</name>
</gene>
<dbReference type="Gene3D" id="1.10.1420.10">
    <property type="match status" value="1"/>
</dbReference>
<reference evidence="2" key="1">
    <citation type="submission" date="2020-11" db="EMBL/GenBank/DDBJ databases">
        <authorList>
            <person name="Tran Van P."/>
        </authorList>
    </citation>
    <scope>NUCLEOTIDE SEQUENCE</scope>
</reference>
<dbReference type="AlphaFoldDB" id="A0A7R8WSC2"/>
<dbReference type="InterPro" id="IPR036187">
    <property type="entry name" value="DNA_mismatch_repair_MutS_sf"/>
</dbReference>
<dbReference type="GO" id="GO:0030983">
    <property type="term" value="F:mismatched DNA binding"/>
    <property type="evidence" value="ECO:0007669"/>
    <property type="project" value="InterPro"/>
</dbReference>
<name>A0A7R8WSC2_9CRUS</name>
<proteinExistence type="predicted"/>
<dbReference type="Pfam" id="PF05192">
    <property type="entry name" value="MutS_III"/>
    <property type="match status" value="1"/>
</dbReference>
<feature type="domain" description="DNA mismatch repair protein MutS core" evidence="1">
    <location>
        <begin position="1"/>
        <end position="98"/>
    </location>
</feature>
<dbReference type="EMBL" id="OB683318">
    <property type="protein sequence ID" value="CAD7236942.1"/>
    <property type="molecule type" value="Genomic_DNA"/>
</dbReference>